<evidence type="ECO:0000256" key="12">
    <source>
        <dbReference type="ARBA" id="ARBA00037847"/>
    </source>
</evidence>
<evidence type="ECO:0000313" key="16">
    <source>
        <dbReference type="Proteomes" id="UP001529369"/>
    </source>
</evidence>
<keyword evidence="7 13" id="KW-0406">Ion transport</keyword>
<keyword evidence="13" id="KW-1003">Cell membrane</keyword>
<keyword evidence="6 13" id="KW-1133">Transmembrane helix</keyword>
<comment type="function">
    <text evidence="11">Component of the F(0) channel, it forms part of the peripheral stalk, linking F(1) to F(0). The b'-subunit is a diverged and duplicated form of b found in plants and photosynthetic bacteria.</text>
</comment>
<dbReference type="PANTHER" id="PTHR33445">
    <property type="entry name" value="ATP SYNTHASE SUBUNIT B', CHLOROPLASTIC"/>
    <property type="match status" value="1"/>
</dbReference>
<evidence type="ECO:0000256" key="1">
    <source>
        <dbReference type="ARBA" id="ARBA00005513"/>
    </source>
</evidence>
<protein>
    <recommendedName>
        <fullName evidence="13">ATP synthase subunit b</fullName>
    </recommendedName>
    <alternativeName>
        <fullName evidence="13">ATP synthase F(0) sector subunit b</fullName>
    </alternativeName>
    <alternativeName>
        <fullName evidence="13">ATPase subunit I</fullName>
    </alternativeName>
    <alternativeName>
        <fullName evidence="13">F-type ATPase subunit b</fullName>
        <shortName evidence="13">F-ATPase subunit b</shortName>
    </alternativeName>
</protein>
<keyword evidence="9 13" id="KW-0066">ATP synthesis</keyword>
<evidence type="ECO:0000256" key="9">
    <source>
        <dbReference type="ARBA" id="ARBA00023310"/>
    </source>
</evidence>
<reference evidence="16" key="1">
    <citation type="journal article" date="2019" name="Int. J. Syst. Evol. Microbiol.">
        <title>The Global Catalogue of Microorganisms (GCM) 10K type strain sequencing project: providing services to taxonomists for standard genome sequencing and annotation.</title>
        <authorList>
            <consortium name="The Broad Institute Genomics Platform"/>
            <consortium name="The Broad Institute Genome Sequencing Center for Infectious Disease"/>
            <person name="Wu L."/>
            <person name="Ma J."/>
        </authorList>
    </citation>
    <scope>NUCLEOTIDE SEQUENCE [LARGE SCALE GENOMIC DNA]</scope>
    <source>
        <strain evidence="16">CECT 7131</strain>
    </source>
</reference>
<evidence type="ECO:0000256" key="4">
    <source>
        <dbReference type="ARBA" id="ARBA00022692"/>
    </source>
</evidence>
<feature type="transmembrane region" description="Helical" evidence="13">
    <location>
        <begin position="6"/>
        <end position="27"/>
    </location>
</feature>
<comment type="subunit">
    <text evidence="13">F-type ATPases have 2 components, F(1) - the catalytic core - and F(0) - the membrane proton channel. F(1) has five subunits: alpha(3), beta(3), gamma(1), delta(1), epsilon(1). F(0) has three main subunits: a(1), b(2) and c(10-14). The alpha and beta chains form an alternating ring which encloses part of the gamma chain. F(1) is attached to F(0) by a central stalk formed by the gamma and epsilon chains, while a peripheral stalk is formed by the delta and b chains.</text>
</comment>
<dbReference type="InterPro" id="IPR002146">
    <property type="entry name" value="ATP_synth_b/b'su_bac/chlpt"/>
</dbReference>
<dbReference type="RefSeq" id="WP_290315917.1">
    <property type="nucleotide sequence ID" value="NZ_JAUFPN010000060.1"/>
</dbReference>
<dbReference type="CDD" id="cd06503">
    <property type="entry name" value="ATP-synt_Fo_b"/>
    <property type="match status" value="1"/>
</dbReference>
<evidence type="ECO:0000256" key="3">
    <source>
        <dbReference type="ARBA" id="ARBA00022547"/>
    </source>
</evidence>
<dbReference type="HAMAP" id="MF_01398">
    <property type="entry name" value="ATP_synth_b_bprime"/>
    <property type="match status" value="1"/>
</dbReference>
<keyword evidence="8 13" id="KW-0472">Membrane</keyword>
<comment type="subcellular location">
    <subcellularLocation>
        <location evidence="13">Cell membrane</location>
        <topology evidence="13">Single-pass membrane protein</topology>
    </subcellularLocation>
    <subcellularLocation>
        <location evidence="12">Endomembrane system</location>
        <topology evidence="12">Single-pass membrane protein</topology>
    </subcellularLocation>
</comment>
<evidence type="ECO:0000256" key="8">
    <source>
        <dbReference type="ARBA" id="ARBA00023136"/>
    </source>
</evidence>
<accession>A0ABT8A300</accession>
<dbReference type="Proteomes" id="UP001529369">
    <property type="component" value="Unassembled WGS sequence"/>
</dbReference>
<proteinExistence type="inferred from homology"/>
<dbReference type="EMBL" id="JAUFPN010000060">
    <property type="protein sequence ID" value="MDN3564130.1"/>
    <property type="molecule type" value="Genomic_DNA"/>
</dbReference>
<evidence type="ECO:0000256" key="6">
    <source>
        <dbReference type="ARBA" id="ARBA00022989"/>
    </source>
</evidence>
<evidence type="ECO:0000313" key="15">
    <source>
        <dbReference type="EMBL" id="MDN3564130.1"/>
    </source>
</evidence>
<keyword evidence="3 13" id="KW-0138">CF(0)</keyword>
<evidence type="ECO:0000256" key="14">
    <source>
        <dbReference type="RuleBase" id="RU003848"/>
    </source>
</evidence>
<evidence type="ECO:0000256" key="7">
    <source>
        <dbReference type="ARBA" id="ARBA00023065"/>
    </source>
</evidence>
<keyword evidence="2 13" id="KW-0813">Transport</keyword>
<organism evidence="15 16">
    <name type="scientific">Paeniroseomonas aquatica</name>
    <dbReference type="NCBI Taxonomy" id="373043"/>
    <lineage>
        <taxon>Bacteria</taxon>
        <taxon>Pseudomonadati</taxon>
        <taxon>Pseudomonadota</taxon>
        <taxon>Alphaproteobacteria</taxon>
        <taxon>Acetobacterales</taxon>
        <taxon>Acetobacteraceae</taxon>
        <taxon>Paeniroseomonas</taxon>
    </lineage>
</organism>
<comment type="caution">
    <text evidence="15">The sequence shown here is derived from an EMBL/GenBank/DDBJ whole genome shotgun (WGS) entry which is preliminary data.</text>
</comment>
<evidence type="ECO:0000256" key="2">
    <source>
        <dbReference type="ARBA" id="ARBA00022448"/>
    </source>
</evidence>
<keyword evidence="4 13" id="KW-0812">Transmembrane</keyword>
<dbReference type="InterPro" id="IPR050059">
    <property type="entry name" value="ATP_synthase_B_chain"/>
</dbReference>
<dbReference type="Pfam" id="PF00430">
    <property type="entry name" value="ATP-synt_B"/>
    <property type="match status" value="1"/>
</dbReference>
<comment type="similarity">
    <text evidence="1 13 14">Belongs to the ATPase B chain family.</text>
</comment>
<comment type="function">
    <text evidence="10 13">F(1)F(0) ATP synthase produces ATP from ADP in the presence of a proton or sodium gradient. F-type ATPases consist of two structural domains, F(1) containing the extramembraneous catalytic core and F(0) containing the membrane proton channel, linked together by a central stalk and a peripheral stalk. During catalysis, ATP synthesis in the catalytic domain of F(1) is coupled via a rotary mechanism of the central stalk subunits to proton translocation.</text>
</comment>
<dbReference type="PANTHER" id="PTHR33445:SF2">
    <property type="entry name" value="ATP SYNTHASE SUBUNIT B', CHLOROPLASTIC"/>
    <property type="match status" value="1"/>
</dbReference>
<name>A0ABT8A300_9PROT</name>
<evidence type="ECO:0000256" key="10">
    <source>
        <dbReference type="ARBA" id="ARBA00025198"/>
    </source>
</evidence>
<gene>
    <name evidence="13" type="primary">atpF</name>
    <name evidence="15" type="ORF">QWZ14_07045</name>
</gene>
<sequence>MTIDWWTLGIQTINVAILVWLLGRFFWRPVATMIEQRRNVAQTMLKEAEASQKKAAATLTEIEKTRAGFRAERDAILAAAQKEATAAATSRLAEEVTAAATREVAARAAIAQERGDAEKAWARSAASLATDIAGRLAARLDGTAVRAAFLDWLLQGIRALPESVRQAAAAEGVSLVATTATPLEPVEQDRCRALIGEALGGNAEIAFRVDPTLIAGFELSGPHLEVANSWRADLARIQKDLAHDG</sequence>
<keyword evidence="5 13" id="KW-0375">Hydrogen ion transport</keyword>
<evidence type="ECO:0000256" key="11">
    <source>
        <dbReference type="ARBA" id="ARBA00025614"/>
    </source>
</evidence>
<evidence type="ECO:0000256" key="13">
    <source>
        <dbReference type="HAMAP-Rule" id="MF_01398"/>
    </source>
</evidence>
<keyword evidence="16" id="KW-1185">Reference proteome</keyword>
<evidence type="ECO:0000256" key="5">
    <source>
        <dbReference type="ARBA" id="ARBA00022781"/>
    </source>
</evidence>